<dbReference type="Gene3D" id="3.90.110.10">
    <property type="entry name" value="Lactate dehydrogenase/glycoside hydrolase, family 4, C-terminal"/>
    <property type="match status" value="1"/>
</dbReference>
<evidence type="ECO:0000256" key="4">
    <source>
        <dbReference type="ARBA" id="ARBA00023002"/>
    </source>
</evidence>
<feature type="binding site" evidence="7">
    <location>
        <position position="249"/>
    </location>
    <ligand>
        <name>substrate</name>
    </ligand>
</feature>
<evidence type="ECO:0000256" key="7">
    <source>
        <dbReference type="HAMAP-Rule" id="MF_00488"/>
    </source>
</evidence>
<dbReference type="CDD" id="cd05292">
    <property type="entry name" value="LDH_2"/>
    <property type="match status" value="1"/>
</dbReference>
<reference evidence="12 13" key="1">
    <citation type="journal article" date="2013" name="Front. Microbiol.">
        <title>Comparative genomic analyses of the cyanobacterium, Lyngbya aestuarii BL J, a powerful hydrogen producer.</title>
        <authorList>
            <person name="Kothari A."/>
            <person name="Vaughn M."/>
            <person name="Garcia-Pichel F."/>
        </authorList>
    </citation>
    <scope>NUCLEOTIDE SEQUENCE [LARGE SCALE GENOMIC DNA]</scope>
    <source>
        <strain evidence="12 13">BL J</strain>
    </source>
</reference>
<feature type="binding site" evidence="9">
    <location>
        <begin position="28"/>
        <end position="33"/>
    </location>
    <ligand>
        <name>NAD(+)</name>
        <dbReference type="ChEBI" id="CHEBI:57540"/>
    </ligand>
</feature>
<dbReference type="InterPro" id="IPR001557">
    <property type="entry name" value="L-lactate/malate_DH"/>
</dbReference>
<feature type="binding site" evidence="7 9">
    <location>
        <begin position="137"/>
        <end position="139"/>
    </location>
    <ligand>
        <name>NAD(+)</name>
        <dbReference type="ChEBI" id="CHEBI:57540"/>
    </ligand>
</feature>
<dbReference type="GO" id="GO:0006089">
    <property type="term" value="P:lactate metabolic process"/>
    <property type="evidence" value="ECO:0007669"/>
    <property type="project" value="TreeGrafter"/>
</dbReference>
<feature type="active site" description="Proton acceptor" evidence="7 8">
    <location>
        <position position="194"/>
    </location>
</feature>
<comment type="activity regulation">
    <text evidence="7">Allosterically activated by fructose 1,6-bisphosphate (FBP).</text>
</comment>
<dbReference type="SUPFAM" id="SSF56327">
    <property type="entry name" value="LDH C-terminal domain-like"/>
    <property type="match status" value="1"/>
</dbReference>
<organism evidence="12 13">
    <name type="scientific">Lyngbya aestuarii BL J</name>
    <dbReference type="NCBI Taxonomy" id="1348334"/>
    <lineage>
        <taxon>Bacteria</taxon>
        <taxon>Bacillati</taxon>
        <taxon>Cyanobacteriota</taxon>
        <taxon>Cyanophyceae</taxon>
        <taxon>Oscillatoriophycideae</taxon>
        <taxon>Oscillatoriales</taxon>
        <taxon>Microcoleaceae</taxon>
        <taxon>Lyngbya</taxon>
    </lineage>
</organism>
<dbReference type="FunFam" id="3.40.50.720:FF:000018">
    <property type="entry name" value="Malate dehydrogenase"/>
    <property type="match status" value="1"/>
</dbReference>
<comment type="catalytic activity">
    <reaction evidence="6 7">
        <text>(S)-lactate + NAD(+) = pyruvate + NADH + H(+)</text>
        <dbReference type="Rhea" id="RHEA:23444"/>
        <dbReference type="ChEBI" id="CHEBI:15361"/>
        <dbReference type="ChEBI" id="CHEBI:15378"/>
        <dbReference type="ChEBI" id="CHEBI:16651"/>
        <dbReference type="ChEBI" id="CHEBI:57540"/>
        <dbReference type="ChEBI" id="CHEBI:57945"/>
        <dbReference type="EC" id="1.1.1.27"/>
    </reaction>
</comment>
<comment type="caution">
    <text evidence="7">Lacks conserved residue(s) required for the propagation of feature annotation.</text>
</comment>
<evidence type="ECO:0000256" key="9">
    <source>
        <dbReference type="PIRSR" id="PIRSR000102-3"/>
    </source>
</evidence>
<evidence type="ECO:0000256" key="2">
    <source>
        <dbReference type="ARBA" id="ARBA00006054"/>
    </source>
</evidence>
<evidence type="ECO:0000256" key="3">
    <source>
        <dbReference type="ARBA" id="ARBA00012967"/>
    </source>
</evidence>
<feature type="binding site" evidence="7">
    <location>
        <position position="32"/>
    </location>
    <ligand>
        <name>NAD(+)</name>
        <dbReference type="ChEBI" id="CHEBI:57540"/>
    </ligand>
</feature>
<dbReference type="NCBIfam" id="NF000824">
    <property type="entry name" value="PRK00066.1"/>
    <property type="match status" value="1"/>
</dbReference>
<dbReference type="GO" id="GO:0004459">
    <property type="term" value="F:L-lactate dehydrogenase (NAD+) activity"/>
    <property type="evidence" value="ECO:0007669"/>
    <property type="project" value="UniProtKB-UniRule"/>
</dbReference>
<comment type="pathway">
    <text evidence="1 7">Fermentation; pyruvate fermentation to lactate; (S)-lactate from pyruvate: step 1/1.</text>
</comment>
<feature type="binding site" evidence="7 9">
    <location>
        <position position="53"/>
    </location>
    <ligand>
        <name>NAD(+)</name>
        <dbReference type="ChEBI" id="CHEBI:57540"/>
    </ligand>
</feature>
<dbReference type="PANTHER" id="PTHR43128">
    <property type="entry name" value="L-2-HYDROXYCARBOXYLATE DEHYDROGENASE (NAD(P)(+))"/>
    <property type="match status" value="1"/>
</dbReference>
<comment type="function">
    <text evidence="7">Catalyzes the conversion of lactate to pyruvate.</text>
</comment>
<feature type="binding site" evidence="9">
    <location>
        <position position="114"/>
    </location>
    <ligand>
        <name>NAD(+)</name>
        <dbReference type="ChEBI" id="CHEBI:57540"/>
    </ligand>
</feature>
<feature type="binding site" evidence="7">
    <location>
        <position position="172"/>
    </location>
    <ligand>
        <name>beta-D-fructose 1,6-bisphosphate</name>
        <dbReference type="ChEBI" id="CHEBI:32966"/>
        <note>allosteric activator</note>
    </ligand>
</feature>
<dbReference type="PROSITE" id="PS00064">
    <property type="entry name" value="L_LDH"/>
    <property type="match status" value="1"/>
</dbReference>
<dbReference type="InterPro" id="IPR015955">
    <property type="entry name" value="Lactate_DH/Glyco_Ohase_4_C"/>
</dbReference>
<evidence type="ECO:0000259" key="11">
    <source>
        <dbReference type="Pfam" id="PF02866"/>
    </source>
</evidence>
<proteinExistence type="inferred from homology"/>
<dbReference type="EMBL" id="AUZM01000014">
    <property type="protein sequence ID" value="ERT08136.1"/>
    <property type="molecule type" value="Genomic_DNA"/>
</dbReference>
<dbReference type="PATRIC" id="fig|1348334.3.peg.1842"/>
<evidence type="ECO:0000256" key="1">
    <source>
        <dbReference type="ARBA" id="ARBA00004843"/>
    </source>
</evidence>
<dbReference type="PANTHER" id="PTHR43128:SF16">
    <property type="entry name" value="L-LACTATE DEHYDROGENASE"/>
    <property type="match status" value="1"/>
</dbReference>
<feature type="domain" description="Lactate/malate dehydrogenase C-terminal" evidence="11">
    <location>
        <begin position="164"/>
        <end position="330"/>
    </location>
</feature>
<dbReference type="EC" id="1.1.1.27" evidence="3 7"/>
<dbReference type="InterPro" id="IPR018177">
    <property type="entry name" value="L-lactate_DH_AS"/>
</dbReference>
<comment type="subunit">
    <text evidence="7">Homotetramer.</text>
</comment>
<dbReference type="Pfam" id="PF02866">
    <property type="entry name" value="Ldh_1_C"/>
    <property type="match status" value="1"/>
</dbReference>
<dbReference type="Proteomes" id="UP000017127">
    <property type="component" value="Unassembled WGS sequence"/>
</dbReference>
<evidence type="ECO:0000313" key="13">
    <source>
        <dbReference type="Proteomes" id="UP000017127"/>
    </source>
</evidence>
<dbReference type="OrthoDB" id="9802969at2"/>
<dbReference type="InterPro" id="IPR011304">
    <property type="entry name" value="L-lactate_DH"/>
</dbReference>
<evidence type="ECO:0000313" key="12">
    <source>
        <dbReference type="EMBL" id="ERT08136.1"/>
    </source>
</evidence>
<evidence type="ECO:0000256" key="5">
    <source>
        <dbReference type="ARBA" id="ARBA00023027"/>
    </source>
</evidence>
<accession>U7QP08</accession>
<dbReference type="PRINTS" id="PR00086">
    <property type="entry name" value="LLDHDRGNASE"/>
</dbReference>
<keyword evidence="13" id="KW-1185">Reference proteome</keyword>
<dbReference type="UniPathway" id="UPA00554">
    <property type="reaction ID" value="UER00611"/>
</dbReference>
<dbReference type="NCBIfam" id="TIGR01771">
    <property type="entry name" value="L-LDH-NAD"/>
    <property type="match status" value="1"/>
</dbReference>
<dbReference type="AlphaFoldDB" id="U7QP08"/>
<dbReference type="InterPro" id="IPR022383">
    <property type="entry name" value="Lactate/malate_DH_C"/>
</dbReference>
<dbReference type="InterPro" id="IPR036291">
    <property type="entry name" value="NAD(P)-bd_dom_sf"/>
</dbReference>
<comment type="similarity">
    <text evidence="2 7">Belongs to the LDH/MDH superfamily. LDH family.</text>
</comment>
<protein>
    <recommendedName>
        <fullName evidence="3 7">L-lactate dehydrogenase</fullName>
        <shortName evidence="7">L-LDH</shortName>
        <ecNumber evidence="3 7">1.1.1.27</ecNumber>
    </recommendedName>
</protein>
<feature type="binding site" evidence="7">
    <location>
        <position position="187"/>
    </location>
    <ligand>
        <name>beta-D-fructose 1,6-bisphosphate</name>
        <dbReference type="ChEBI" id="CHEBI:32966"/>
        <note>allosteric activator</note>
    </ligand>
</feature>
<evidence type="ECO:0000256" key="8">
    <source>
        <dbReference type="PIRSR" id="PIRSR000102-1"/>
    </source>
</evidence>
<feature type="binding site" evidence="7">
    <location>
        <position position="107"/>
    </location>
    <ligand>
        <name>substrate</name>
    </ligand>
</feature>
<dbReference type="RefSeq" id="WP_023065725.1">
    <property type="nucleotide sequence ID" value="NZ_AUZM01000014.1"/>
</dbReference>
<comment type="caution">
    <text evidence="12">The sequence shown here is derived from an EMBL/GenBank/DDBJ whole genome shotgun (WGS) entry which is preliminary data.</text>
</comment>
<feature type="binding site" evidence="7">
    <location>
        <position position="58"/>
    </location>
    <ligand>
        <name>NAD(+)</name>
        <dbReference type="ChEBI" id="CHEBI:57540"/>
    </ligand>
</feature>
<feature type="binding site" evidence="7">
    <location>
        <position position="162"/>
    </location>
    <ligand>
        <name>NAD(+)</name>
        <dbReference type="ChEBI" id="CHEBI:57540"/>
    </ligand>
</feature>
<dbReference type="PIRSF" id="PIRSF000102">
    <property type="entry name" value="Lac_mal_DH"/>
    <property type="match status" value="1"/>
</dbReference>
<dbReference type="GO" id="GO:0006096">
    <property type="term" value="P:glycolytic process"/>
    <property type="evidence" value="ECO:0007669"/>
    <property type="project" value="UniProtKB-UniRule"/>
</dbReference>
<name>U7QP08_9CYAN</name>
<dbReference type="Gene3D" id="3.40.50.720">
    <property type="entry name" value="NAD(P)-binding Rossmann-like Domain"/>
    <property type="match status" value="1"/>
</dbReference>
<dbReference type="GO" id="GO:0005737">
    <property type="term" value="C:cytoplasm"/>
    <property type="evidence" value="ECO:0007669"/>
    <property type="project" value="UniProtKB-SubCell"/>
</dbReference>
<feature type="domain" description="Lactate/malate dehydrogenase N-terminal" evidence="10">
    <location>
        <begin position="25"/>
        <end position="161"/>
    </location>
</feature>
<keyword evidence="7" id="KW-0963">Cytoplasm</keyword>
<keyword evidence="4 7" id="KW-0560">Oxidoreductase</keyword>
<feature type="binding site" evidence="7">
    <location>
        <begin position="167"/>
        <end position="170"/>
    </location>
    <ligand>
        <name>substrate</name>
    </ligand>
</feature>
<keyword evidence="7" id="KW-0021">Allosteric enzyme</keyword>
<feature type="modified residue" description="Phosphotyrosine" evidence="7">
    <location>
        <position position="240"/>
    </location>
</feature>
<dbReference type="SUPFAM" id="SSF51735">
    <property type="entry name" value="NAD(P)-binding Rossmann-fold domains"/>
    <property type="match status" value="1"/>
</dbReference>
<keyword evidence="7" id="KW-0597">Phosphoprotein</keyword>
<evidence type="ECO:0000259" key="10">
    <source>
        <dbReference type="Pfam" id="PF00056"/>
    </source>
</evidence>
<feature type="binding site" evidence="7">
    <location>
        <position position="101"/>
    </location>
    <ligand>
        <name>substrate</name>
    </ligand>
</feature>
<dbReference type="InterPro" id="IPR001236">
    <property type="entry name" value="Lactate/malate_DH_N"/>
</dbReference>
<feature type="binding site" evidence="7">
    <location>
        <begin position="139"/>
        <end position="142"/>
    </location>
    <ligand>
        <name>substrate</name>
    </ligand>
</feature>
<evidence type="ECO:0000256" key="6">
    <source>
        <dbReference type="ARBA" id="ARBA00049258"/>
    </source>
</evidence>
<dbReference type="Pfam" id="PF00056">
    <property type="entry name" value="Ldh_1_N"/>
    <property type="match status" value="1"/>
</dbReference>
<keyword evidence="5 7" id="KW-0520">NAD</keyword>
<dbReference type="HAMAP" id="MF_00488">
    <property type="entry name" value="Lactate_dehydrog"/>
    <property type="match status" value="1"/>
</dbReference>
<gene>
    <name evidence="7" type="primary">ldh</name>
    <name evidence="12" type="ORF">M595_1889</name>
</gene>
<comment type="subcellular location">
    <subcellularLocation>
        <location evidence="7">Cytoplasm</location>
    </subcellularLocation>
</comment>
<sequence>MFEGLFNLHPDAENFHSKIKLRKGVIIGAGQVGMACAYSILIQDCFDELILQDIATEKVEGEVMDLLHGVPFISPTRIKAGTVADVGQDADVVIVTAGSNQKEGETRLDLLHRNVKIFRGLIGDVAKHCPNAILLIVANPVDIMTYVSLKLSGFPSSRVFGSGTVLDTARFRALLANRLDIDPRSVHAYIIGEHGDSEVPVWSKANVAGMKICDGDWEGSPSCDLAELNEIFEQVKNAAYEIIKRKGYTSYAIGLAVTEIVKAILGNQNRIFTVSTRVDKMYGLSEDICISLPSIVNQKGVMKVMNFTLAENEEKLLKKSAHTLREYIDKLDL</sequence>